<reference evidence="2 3" key="1">
    <citation type="submission" date="2023-05" db="EMBL/GenBank/DDBJ databases">
        <title>Draft genome of Paenibacillus sp. CCS26.</title>
        <authorList>
            <person name="Akita H."/>
            <person name="Shinto Y."/>
            <person name="Kimura Z."/>
        </authorList>
    </citation>
    <scope>NUCLEOTIDE SEQUENCE [LARGE SCALE GENOMIC DNA]</scope>
    <source>
        <strain evidence="2 3">CCS26</strain>
    </source>
</reference>
<gene>
    <name evidence="2" type="ORF">PghCCS26_23590</name>
</gene>
<evidence type="ECO:0000256" key="1">
    <source>
        <dbReference type="SAM" id="Coils"/>
    </source>
</evidence>
<keyword evidence="1" id="KW-0175">Coiled coil</keyword>
<proteinExistence type="predicted"/>
<protein>
    <recommendedName>
        <fullName evidence="4">DUF2313 domain-containing protein</fullName>
    </recommendedName>
</protein>
<name>A0ABQ6NJE6_9BACL</name>
<organism evidence="2 3">
    <name type="scientific">Paenibacillus glycanilyticus</name>
    <dbReference type="NCBI Taxonomy" id="126569"/>
    <lineage>
        <taxon>Bacteria</taxon>
        <taxon>Bacillati</taxon>
        <taxon>Bacillota</taxon>
        <taxon>Bacilli</taxon>
        <taxon>Bacillales</taxon>
        <taxon>Paenibacillaceae</taxon>
        <taxon>Paenibacillus</taxon>
    </lineage>
</organism>
<dbReference type="RefSeq" id="WP_317980010.1">
    <property type="nucleotide sequence ID" value="NZ_BTCL01000006.1"/>
</dbReference>
<evidence type="ECO:0000313" key="2">
    <source>
        <dbReference type="EMBL" id="GMK45231.1"/>
    </source>
</evidence>
<dbReference type="Pfam" id="PF10076">
    <property type="entry name" value="Phage_Mu_Gp48"/>
    <property type="match status" value="1"/>
</dbReference>
<sequence length="207" mass="23137">MAYGNEVYGALAYGAVEGEDGNSNLNGIDLLAYLPSYYREITEMKELQETAGYEISDVAEKSNDLLDQSFIDTATWGLTRWESELDIAANRAQSYERRREQLKAKLYGSGTTTKQMIIDTAAAFSGGEVAVNVYPEQYLFEIVFVGSKGIPPNMPGFIQMLEDIKPAHLAYSFKYSYTVWDNLAELSWGDAHAKTWSELKVYEGGTQ</sequence>
<evidence type="ECO:0000313" key="3">
    <source>
        <dbReference type="Proteomes" id="UP001285921"/>
    </source>
</evidence>
<feature type="coiled-coil region" evidence="1">
    <location>
        <begin position="78"/>
        <end position="105"/>
    </location>
</feature>
<comment type="caution">
    <text evidence="2">The sequence shown here is derived from an EMBL/GenBank/DDBJ whole genome shotgun (WGS) entry which is preliminary data.</text>
</comment>
<evidence type="ECO:0008006" key="4">
    <source>
        <dbReference type="Google" id="ProtNLM"/>
    </source>
</evidence>
<dbReference type="EMBL" id="BTCL01000006">
    <property type="protein sequence ID" value="GMK45231.1"/>
    <property type="molecule type" value="Genomic_DNA"/>
</dbReference>
<keyword evidence="3" id="KW-1185">Reference proteome</keyword>
<accession>A0ABQ6NJE6</accession>
<dbReference type="Proteomes" id="UP001285921">
    <property type="component" value="Unassembled WGS sequence"/>
</dbReference>
<dbReference type="InterPro" id="IPR018755">
    <property type="entry name" value="Phage_Mu_Gp48"/>
</dbReference>